<proteinExistence type="predicted"/>
<organism evidence="2 3">
    <name type="scientific">Clonorchis sinensis</name>
    <name type="common">Chinese liver fluke</name>
    <dbReference type="NCBI Taxonomy" id="79923"/>
    <lineage>
        <taxon>Eukaryota</taxon>
        <taxon>Metazoa</taxon>
        <taxon>Spiralia</taxon>
        <taxon>Lophotrochozoa</taxon>
        <taxon>Platyhelminthes</taxon>
        <taxon>Trematoda</taxon>
        <taxon>Digenea</taxon>
        <taxon>Opisthorchiida</taxon>
        <taxon>Opisthorchiata</taxon>
        <taxon>Opisthorchiidae</taxon>
        <taxon>Clonorchis</taxon>
    </lineage>
</organism>
<reference key="2">
    <citation type="submission" date="2011-10" db="EMBL/GenBank/DDBJ databases">
        <title>The genome and transcriptome sequence of Clonorchis sinensis provide insights into the carcinogenic liver fluke.</title>
        <authorList>
            <person name="Wang X."/>
            <person name="Huang Y."/>
            <person name="Chen W."/>
            <person name="Liu H."/>
            <person name="Guo L."/>
            <person name="Chen Y."/>
            <person name="Luo F."/>
            <person name="Zhou W."/>
            <person name="Sun J."/>
            <person name="Mao Q."/>
            <person name="Liang P."/>
            <person name="Zhou C."/>
            <person name="Tian Y."/>
            <person name="Men J."/>
            <person name="Lv X."/>
            <person name="Huang L."/>
            <person name="Zhou J."/>
            <person name="Hu Y."/>
            <person name="Li R."/>
            <person name="Zhang F."/>
            <person name="Lei H."/>
            <person name="Li X."/>
            <person name="Hu X."/>
            <person name="Liang C."/>
            <person name="Xu J."/>
            <person name="Wu Z."/>
            <person name="Yu X."/>
        </authorList>
    </citation>
    <scope>NUCLEOTIDE SEQUENCE</scope>
    <source>
        <strain>Henan</strain>
    </source>
</reference>
<evidence type="ECO:0000256" key="1">
    <source>
        <dbReference type="SAM" id="MobiDB-lite"/>
    </source>
</evidence>
<accession>G7YNQ7</accession>
<name>G7YNQ7_CLOSI</name>
<protein>
    <submittedName>
        <fullName evidence="2">Uncharacterized protein</fullName>
    </submittedName>
</protein>
<gene>
    <name evidence="2" type="ORF">CLF_104025</name>
</gene>
<evidence type="ECO:0000313" key="2">
    <source>
        <dbReference type="EMBL" id="GAA54588.1"/>
    </source>
</evidence>
<dbReference type="EMBL" id="DF143905">
    <property type="protein sequence ID" value="GAA54588.1"/>
    <property type="molecule type" value="Genomic_DNA"/>
</dbReference>
<keyword evidence="3" id="KW-1185">Reference proteome</keyword>
<evidence type="ECO:0000313" key="3">
    <source>
        <dbReference type="Proteomes" id="UP000008909"/>
    </source>
</evidence>
<reference evidence="2" key="1">
    <citation type="journal article" date="2011" name="Genome Biol.">
        <title>The draft genome of the carcinogenic human liver fluke Clonorchis sinensis.</title>
        <authorList>
            <person name="Wang X."/>
            <person name="Chen W."/>
            <person name="Huang Y."/>
            <person name="Sun J."/>
            <person name="Men J."/>
            <person name="Liu H."/>
            <person name="Luo F."/>
            <person name="Guo L."/>
            <person name="Lv X."/>
            <person name="Deng C."/>
            <person name="Zhou C."/>
            <person name="Fan Y."/>
            <person name="Li X."/>
            <person name="Huang L."/>
            <person name="Hu Y."/>
            <person name="Liang C."/>
            <person name="Hu X."/>
            <person name="Xu J."/>
            <person name="Yu X."/>
        </authorList>
    </citation>
    <scope>NUCLEOTIDE SEQUENCE [LARGE SCALE GENOMIC DNA]</scope>
    <source>
        <strain evidence="2">Henan</strain>
    </source>
</reference>
<dbReference type="Proteomes" id="UP000008909">
    <property type="component" value="Unassembled WGS sequence"/>
</dbReference>
<dbReference type="AlphaFoldDB" id="G7YNQ7"/>
<sequence length="110" mass="12589">MYTEKKNDRRSTKQGAYVSSHKRSWRLGISTSTDDVELIWKSFGCQSNLPNPDIRYKVIQKVKYANAKMVWHSRTQSEGTFATVFLVPSTVASRPLEPIIATKDELLTRP</sequence>
<feature type="region of interest" description="Disordered" evidence="1">
    <location>
        <begin position="1"/>
        <end position="21"/>
    </location>
</feature>
<feature type="compositionally biased region" description="Basic and acidic residues" evidence="1">
    <location>
        <begin position="1"/>
        <end position="11"/>
    </location>
</feature>